<keyword evidence="4" id="KW-1185">Reference proteome</keyword>
<dbReference type="EMBL" id="CP002105">
    <property type="protein sequence ID" value="ADL11570.1"/>
    <property type="molecule type" value="Genomic_DNA"/>
</dbReference>
<evidence type="ECO:0000256" key="1">
    <source>
        <dbReference type="SAM" id="MobiDB-lite"/>
    </source>
</evidence>
<feature type="transmembrane region" description="Helical" evidence="2">
    <location>
        <begin position="77"/>
        <end position="97"/>
    </location>
</feature>
<feature type="compositionally biased region" description="Basic and acidic residues" evidence="1">
    <location>
        <begin position="34"/>
        <end position="59"/>
    </location>
</feature>
<protein>
    <submittedName>
        <fullName evidence="3">Uncharacterized protein</fullName>
    </submittedName>
</protein>
<evidence type="ECO:0000313" key="3">
    <source>
        <dbReference type="EMBL" id="ADL11570.1"/>
    </source>
</evidence>
<organism evidence="3 4">
    <name type="scientific">Acetohalobium arabaticum (strain ATCC 49924 / DSM 5501 / Z-7288)</name>
    <dbReference type="NCBI Taxonomy" id="574087"/>
    <lineage>
        <taxon>Bacteria</taxon>
        <taxon>Bacillati</taxon>
        <taxon>Bacillota</taxon>
        <taxon>Clostridia</taxon>
        <taxon>Halanaerobiales</taxon>
        <taxon>Halobacteroidaceae</taxon>
        <taxon>Acetohalobium</taxon>
    </lineage>
</organism>
<feature type="region of interest" description="Disordered" evidence="1">
    <location>
        <begin position="1"/>
        <end position="63"/>
    </location>
</feature>
<dbReference type="KEGG" id="aar:Acear_0018"/>
<gene>
    <name evidence="3" type="ordered locus">Acear_0018</name>
</gene>
<dbReference type="HOGENOM" id="CLU_2327423_0_0_9"/>
<name>D9QSB4_ACEAZ</name>
<keyword evidence="2" id="KW-0812">Transmembrane</keyword>
<sequence>MTDSAEMEEGREVDSISESETSIINSNQESDEPNEIKETSDNKTQEELKDKSPEAELQQKESNPYCIRTKMSGSTRLIIILIVILILQKITAGTDLFC</sequence>
<reference evidence="3 4" key="1">
    <citation type="journal article" date="2010" name="Stand. Genomic Sci.">
        <title>Complete genome sequence of Acetohalobium arabaticum type strain (Z-7288).</title>
        <authorList>
            <person name="Sikorski J."/>
            <person name="Lapidus A."/>
            <person name="Chertkov O."/>
            <person name="Lucas S."/>
            <person name="Copeland A."/>
            <person name="Glavina Del Rio T."/>
            <person name="Nolan M."/>
            <person name="Tice H."/>
            <person name="Cheng J.F."/>
            <person name="Han C."/>
            <person name="Brambilla E."/>
            <person name="Pitluck S."/>
            <person name="Liolios K."/>
            <person name="Ivanova N."/>
            <person name="Mavromatis K."/>
            <person name="Mikhailova N."/>
            <person name="Pati A."/>
            <person name="Bruce D."/>
            <person name="Detter C."/>
            <person name="Tapia R."/>
            <person name="Goodwin L."/>
            <person name="Chen A."/>
            <person name="Palaniappan K."/>
            <person name="Land M."/>
            <person name="Hauser L."/>
            <person name="Chang Y.J."/>
            <person name="Jeffries C.D."/>
            <person name="Rohde M."/>
            <person name="Goker M."/>
            <person name="Spring S."/>
            <person name="Woyke T."/>
            <person name="Bristow J."/>
            <person name="Eisen J.A."/>
            <person name="Markowitz V."/>
            <person name="Hugenholtz P."/>
            <person name="Kyrpides N.C."/>
            <person name="Klenk H.P."/>
        </authorList>
    </citation>
    <scope>NUCLEOTIDE SEQUENCE [LARGE SCALE GENOMIC DNA]</scope>
    <source>
        <strain evidence="4">ATCC 49924 / DSM 5501 / Z-7288</strain>
    </source>
</reference>
<keyword evidence="2" id="KW-0472">Membrane</keyword>
<dbReference type="STRING" id="574087.Acear_0018"/>
<feature type="compositionally biased region" description="Low complexity" evidence="1">
    <location>
        <begin position="18"/>
        <end position="28"/>
    </location>
</feature>
<dbReference type="Proteomes" id="UP000001661">
    <property type="component" value="Chromosome"/>
</dbReference>
<dbReference type="AlphaFoldDB" id="D9QSB4"/>
<proteinExistence type="predicted"/>
<dbReference type="RefSeq" id="WP_013277017.1">
    <property type="nucleotide sequence ID" value="NC_014378.1"/>
</dbReference>
<evidence type="ECO:0000313" key="4">
    <source>
        <dbReference type="Proteomes" id="UP000001661"/>
    </source>
</evidence>
<keyword evidence="2" id="KW-1133">Transmembrane helix</keyword>
<accession>D9QSB4</accession>
<evidence type="ECO:0000256" key="2">
    <source>
        <dbReference type="SAM" id="Phobius"/>
    </source>
</evidence>